<dbReference type="CDD" id="cd00037">
    <property type="entry name" value="CLECT"/>
    <property type="match status" value="2"/>
</dbReference>
<dbReference type="Pfam" id="PF00059">
    <property type="entry name" value="Lectin_C"/>
    <property type="match status" value="2"/>
</dbReference>
<feature type="compositionally biased region" description="Polar residues" evidence="11">
    <location>
        <begin position="590"/>
        <end position="607"/>
    </location>
</feature>
<feature type="region of interest" description="Disordered" evidence="11">
    <location>
        <begin position="589"/>
        <end position="825"/>
    </location>
</feature>
<dbReference type="Pfam" id="PF13855">
    <property type="entry name" value="LRR_8"/>
    <property type="match status" value="2"/>
</dbReference>
<evidence type="ECO:0000259" key="12">
    <source>
        <dbReference type="PROSITE" id="PS50041"/>
    </source>
</evidence>
<dbReference type="Gene3D" id="2.60.120.200">
    <property type="match status" value="5"/>
</dbReference>
<feature type="domain" description="Pentraxin (PTX)" evidence="14">
    <location>
        <begin position="2030"/>
        <end position="2234"/>
    </location>
</feature>
<dbReference type="PROSITE" id="PS51864">
    <property type="entry name" value="ASTACIN"/>
    <property type="match status" value="1"/>
</dbReference>
<reference evidence="16" key="1">
    <citation type="journal article" date="2008" name="Nature">
        <title>The amphioxus genome and the evolution of the chordate karyotype.</title>
        <authorList>
            <consortium name="US DOE Joint Genome Institute (JGI-PGF)"/>
            <person name="Putnam N.H."/>
            <person name="Butts T."/>
            <person name="Ferrier D.E.K."/>
            <person name="Furlong R.F."/>
            <person name="Hellsten U."/>
            <person name="Kawashima T."/>
            <person name="Robinson-Rechavi M."/>
            <person name="Shoguchi E."/>
            <person name="Terry A."/>
            <person name="Yu J.-K."/>
            <person name="Benito-Gutierrez E.L."/>
            <person name="Dubchak I."/>
            <person name="Garcia-Fernandez J."/>
            <person name="Gibson-Brown J.J."/>
            <person name="Grigoriev I.V."/>
            <person name="Horton A.C."/>
            <person name="de Jong P.J."/>
            <person name="Jurka J."/>
            <person name="Kapitonov V.V."/>
            <person name="Kohara Y."/>
            <person name="Kuroki Y."/>
            <person name="Lindquist E."/>
            <person name="Lucas S."/>
            <person name="Osoegawa K."/>
            <person name="Pennacchio L.A."/>
            <person name="Salamov A.A."/>
            <person name="Satou Y."/>
            <person name="Sauka-Spengler T."/>
            <person name="Schmutz J."/>
            <person name="Shin-I T."/>
            <person name="Toyoda A."/>
            <person name="Bronner-Fraser M."/>
            <person name="Fujiyama A."/>
            <person name="Holland L.Z."/>
            <person name="Holland P.W.H."/>
            <person name="Satoh N."/>
            <person name="Rokhsar D.S."/>
        </authorList>
    </citation>
    <scope>NUCLEOTIDE SEQUENCE [LARGE SCALE GENOMIC DNA]</scope>
    <source>
        <strain evidence="16">S238N-H82</strain>
        <tissue evidence="16">Testes</tissue>
    </source>
</reference>
<evidence type="ECO:0000259" key="15">
    <source>
        <dbReference type="PROSITE" id="PS51864"/>
    </source>
</evidence>
<dbReference type="Gene3D" id="2.10.22.10">
    <property type="entry name" value="Antistasin, domain 1"/>
    <property type="match status" value="1"/>
</dbReference>
<dbReference type="PROSITE" id="PS51252">
    <property type="entry name" value="ANTISTASIN"/>
    <property type="match status" value="1"/>
</dbReference>
<dbReference type="CDD" id="cd04280">
    <property type="entry name" value="ZnMc_astacin_like"/>
    <property type="match status" value="1"/>
</dbReference>
<dbReference type="SUPFAM" id="SSF49899">
    <property type="entry name" value="Concanavalin A-like lectins/glucanases"/>
    <property type="match status" value="5"/>
</dbReference>
<dbReference type="PANTHER" id="PTHR19277:SF161">
    <property type="entry name" value="LAMININ G DOMAIN-CONTAINING PROTEIN"/>
    <property type="match status" value="1"/>
</dbReference>
<dbReference type="InterPro" id="IPR006026">
    <property type="entry name" value="Peptidase_Metallo"/>
</dbReference>
<evidence type="ECO:0000256" key="4">
    <source>
        <dbReference type="ARBA" id="ARBA00022737"/>
    </source>
</evidence>
<dbReference type="InterPro" id="IPR001506">
    <property type="entry name" value="Peptidase_M12A"/>
</dbReference>
<dbReference type="InterPro" id="IPR016187">
    <property type="entry name" value="CTDL_fold"/>
</dbReference>
<dbReference type="InterPro" id="IPR013320">
    <property type="entry name" value="ConA-like_dom_sf"/>
</dbReference>
<dbReference type="InParanoid" id="C3YSP6"/>
<dbReference type="PROSITE" id="PS00615">
    <property type="entry name" value="C_TYPE_LECTIN_1"/>
    <property type="match status" value="2"/>
</dbReference>
<feature type="compositionally biased region" description="Polar residues" evidence="11">
    <location>
        <begin position="692"/>
        <end position="708"/>
    </location>
</feature>
<dbReference type="SUPFAM" id="SSF56436">
    <property type="entry name" value="C-type lectin-like"/>
    <property type="match status" value="2"/>
</dbReference>
<feature type="binding site" evidence="9">
    <location>
        <position position="1150"/>
    </location>
    <ligand>
        <name>Zn(2+)</name>
        <dbReference type="ChEBI" id="CHEBI:29105"/>
        <note>catalytic</note>
    </ligand>
</feature>
<name>C3YSP6_BRAFL</name>
<feature type="signal peptide" evidence="10">
    <location>
        <begin position="1"/>
        <end position="25"/>
    </location>
</feature>
<dbReference type="InterPro" id="IPR024079">
    <property type="entry name" value="MetalloPept_cat_dom_sf"/>
</dbReference>
<evidence type="ECO:0000256" key="9">
    <source>
        <dbReference type="PROSITE-ProRule" id="PRU01211"/>
    </source>
</evidence>
<keyword evidence="7" id="KW-0325">Glycoprotein</keyword>
<dbReference type="eggNOG" id="KOG3714">
    <property type="taxonomic scope" value="Eukaryota"/>
</dbReference>
<proteinExistence type="predicted"/>
<evidence type="ECO:0000256" key="1">
    <source>
        <dbReference type="ARBA" id="ARBA00001913"/>
    </source>
</evidence>
<feature type="binding site" evidence="9">
    <location>
        <position position="1160"/>
    </location>
    <ligand>
        <name>Zn(2+)</name>
        <dbReference type="ChEBI" id="CHEBI:29105"/>
        <note>catalytic</note>
    </ligand>
</feature>
<keyword evidence="9 10" id="KW-0378">Hydrolase</keyword>
<dbReference type="GO" id="GO:0008270">
    <property type="term" value="F:zinc ion binding"/>
    <property type="evidence" value="ECO:0007669"/>
    <property type="project" value="UniProtKB-UniRule"/>
</dbReference>
<dbReference type="SMART" id="SM00034">
    <property type="entry name" value="CLECT"/>
    <property type="match status" value="2"/>
</dbReference>
<keyword evidence="6" id="KW-1015">Disulfide bond</keyword>
<evidence type="ECO:0000256" key="7">
    <source>
        <dbReference type="ARBA" id="ARBA00023180"/>
    </source>
</evidence>
<evidence type="ECO:0000313" key="16">
    <source>
        <dbReference type="EMBL" id="EEN56747.1"/>
    </source>
</evidence>
<feature type="domain" description="Pentraxin (PTX)" evidence="14">
    <location>
        <begin position="1825"/>
        <end position="2027"/>
    </location>
</feature>
<evidence type="ECO:0000256" key="11">
    <source>
        <dbReference type="SAM" id="MobiDB-lite"/>
    </source>
</evidence>
<dbReference type="InterPro" id="IPR004094">
    <property type="entry name" value="Antistasin-like"/>
</dbReference>
<feature type="domain" description="C-type lectin" evidence="12">
    <location>
        <begin position="2241"/>
        <end position="2370"/>
    </location>
</feature>
<dbReference type="InterPro" id="IPR001304">
    <property type="entry name" value="C-type_lectin-like"/>
</dbReference>
<feature type="domain" description="Peptidase M12A" evidence="15">
    <location>
        <begin position="1061"/>
        <end position="1252"/>
    </location>
</feature>
<dbReference type="eggNOG" id="KOG4297">
    <property type="taxonomic scope" value="Eukaryota"/>
</dbReference>
<comment type="caution">
    <text evidence="8">Lacks conserved residue(s) required for the propagation of feature annotation.</text>
</comment>
<feature type="compositionally biased region" description="Basic and acidic residues" evidence="11">
    <location>
        <begin position="801"/>
        <end position="825"/>
    </location>
</feature>
<dbReference type="PROSITE" id="PS50041">
    <property type="entry name" value="C_TYPE_LECTIN_2"/>
    <property type="match status" value="2"/>
</dbReference>
<evidence type="ECO:0000259" key="13">
    <source>
        <dbReference type="PROSITE" id="PS51252"/>
    </source>
</evidence>
<dbReference type="EC" id="3.4.24.-" evidence="10"/>
<dbReference type="InterPro" id="IPR001759">
    <property type="entry name" value="PTX_dom"/>
</dbReference>
<keyword evidence="5" id="KW-0106">Calcium</keyword>
<organism>
    <name type="scientific">Branchiostoma floridae</name>
    <name type="common">Florida lancelet</name>
    <name type="synonym">Amphioxus</name>
    <dbReference type="NCBI Taxonomy" id="7739"/>
    <lineage>
        <taxon>Eukaryota</taxon>
        <taxon>Metazoa</taxon>
        <taxon>Chordata</taxon>
        <taxon>Cephalochordata</taxon>
        <taxon>Leptocardii</taxon>
        <taxon>Amphioxiformes</taxon>
        <taxon>Branchiostomatidae</taxon>
        <taxon>Branchiostoma</taxon>
    </lineage>
</organism>
<feature type="domain" description="C-type lectin" evidence="12">
    <location>
        <begin position="849"/>
        <end position="976"/>
    </location>
</feature>
<keyword evidence="3 9" id="KW-0479">Metal-binding</keyword>
<feature type="compositionally biased region" description="Polar residues" evidence="11">
    <location>
        <begin position="654"/>
        <end position="677"/>
    </location>
</feature>
<protein>
    <recommendedName>
        <fullName evidence="10">Metalloendopeptidase</fullName>
        <ecNumber evidence="10">3.4.24.-</ecNumber>
    </recommendedName>
</protein>
<evidence type="ECO:0000256" key="6">
    <source>
        <dbReference type="ARBA" id="ARBA00023157"/>
    </source>
</evidence>
<evidence type="ECO:0000256" key="8">
    <source>
        <dbReference type="PROSITE-ProRule" id="PRU01172"/>
    </source>
</evidence>
<feature type="domain" description="Pentraxin (PTX)" evidence="14">
    <location>
        <begin position="1620"/>
        <end position="1822"/>
    </location>
</feature>
<dbReference type="Pfam" id="PF00354">
    <property type="entry name" value="Pentaxin"/>
    <property type="match status" value="5"/>
</dbReference>
<keyword evidence="9 10" id="KW-0645">Protease</keyword>
<dbReference type="SMART" id="SM00369">
    <property type="entry name" value="LRR_TYP"/>
    <property type="match status" value="6"/>
</dbReference>
<keyword evidence="9 10" id="KW-0862">Zinc</keyword>
<feature type="domain" description="Pentraxin (PTX)" evidence="14">
    <location>
        <begin position="1254"/>
        <end position="1418"/>
    </location>
</feature>
<dbReference type="eggNOG" id="KOG0619">
    <property type="taxonomic scope" value="Eukaryota"/>
</dbReference>
<dbReference type="PROSITE" id="PS51828">
    <property type="entry name" value="PTX_2"/>
    <property type="match status" value="5"/>
</dbReference>
<evidence type="ECO:0000259" key="14">
    <source>
        <dbReference type="PROSITE" id="PS51828"/>
    </source>
</evidence>
<evidence type="ECO:0000256" key="2">
    <source>
        <dbReference type="ARBA" id="ARBA00022614"/>
    </source>
</evidence>
<dbReference type="InterPro" id="IPR032675">
    <property type="entry name" value="LRR_dom_sf"/>
</dbReference>
<feature type="chain" id="PRO_5005124981" description="Metalloendopeptidase" evidence="10">
    <location>
        <begin position="26"/>
        <end position="2371"/>
    </location>
</feature>
<feature type="region of interest" description="Disordered" evidence="11">
    <location>
        <begin position="554"/>
        <end position="576"/>
    </location>
</feature>
<dbReference type="SMART" id="SM00235">
    <property type="entry name" value="ZnMc"/>
    <property type="match status" value="1"/>
</dbReference>
<dbReference type="EMBL" id="GG666549">
    <property type="protein sequence ID" value="EEN56747.1"/>
    <property type="molecule type" value="Genomic_DNA"/>
</dbReference>
<dbReference type="InterPro" id="IPR001611">
    <property type="entry name" value="Leu-rich_rpt"/>
</dbReference>
<sequence length="2371" mass="260855">MAVKWVARFYLVLVVVRLVVPCVEAGDWQHCQNVSPLRCSVGDSRNGGSKYRYDIADYESRWNRDQYMYVYGYGGPFKYNRLYPSFKSCYDCAGNGSVSGSSVTGEVQTVTLSPSQQDITILVIADNNVGTMTKADATAISKLPCGKYCSLWLVNCNITTIEVGAFAKLSQVETLIIWQSNLQTLRSGTFEGMEGLEKLLLLGNNITCLEAGAFDGLPLLRSLYLVDNQILTMAPGMLRGLQLDWLDVSANSLWYIAPGVLQGTRSVRNVYIVKNKLQSVSVGMFAELANMQSLYLQYNEISRIADGAFHSNKRLGVLNLACNKLTFLSGLWFKSAEIFKLYLKGNAIAAAYPGRGELRWDVRLQDNPLRCTCANIGLYEQLWKRWKASRRRPRHSEMSLPTGCPASSLVESPPVQVNVSALPCPAPFVEILSIEQNHESREYKVVGNVYWEDLPQVSWDFANGSEHSMNIMYNTNTTTHANLAIGNLTVRVGTYLRAEGPNDSVISPYAEGRFEDHDSLDGSDICPYAVGRIEDHASLDGSESVISPYAEGRFEDHDSLRDTDSSASSEIVPYGQGALNAAYEERRYENTGTETSNVSDQNCYQHPSTPPNPGATQSSAYQQRSSYENTGAETSNNSDQNCYQHPSLLPDPGATQSSAYQQRSSYENTGTETSNNVRPKLLPAPFDPSDPGATQSSAYQQQCSYENTSTEKSRMSEQNCYLHPSTLPDPGATQPFASDHGSPSPLPNSDRSEATCSTASSLPEAAADGPHAATPKETETPGPGESVQDDSGSEQGGSEEGNARVRRADNDTKTDDPKTDDAKADDGLIRKTGCVDPKTGDQWGSFDQASNKCYKAFRIAKTWPEASAHCRNQGPGGNLAMPKNSDTNKLLIQLKEKISSPEIWFGLNDRVSEGQWKWNDGTSLVSYNDWSPHEPSNGGGHGWWWWNRGNEDCAEYNRQNGWNDNDCAKRRNFICEREPNVDFEQPKDIFDINEEAGLLGRACPGFKCDKKDCNFGYDTDEDGCFVCSCVPEGREVMYQGDIVLDRAGKNRILHGSENRGARIGGLWPGGVVPYHIEEPLRGSNLAVNAINDAITDYHKYTCLRFIRRTNQTAYISFVDGLGCSSPVGYYGRVNRITLSSVCWTRGTVIHEIAHSVGFWHEQSRPDRDDFVEIVWDNIPVANRHNFNLKENVNSLGSPYDYQSIMHYKSTAFGLNRRVTIRTTDASQQDKIGQREGLSERDITQLNLRYNCGYLQKITFPAPRSISNYARLEATLAQDLRSLTLCLHMRTDMSSTSSAGVVSYAVQGQYNELLILNERGLSAFWVRGTRARLFKLPVWDGARHAVCATWRSTDGAWQVYTDGVLKASGAGLNVGGKVRSGGTWILAQDQDTVGGGFVTHQAFSGELSQVNLWDRVLTPAEIGTDCISNYARLEATLAQDLRSLTLCLHMRTDMSSTSSAGVVSYAVQGQYNELLILNKPAGSEFWVQGSAASPVNLPVWDGERHAVCVTWRSTDGAWQVYTDGVLKASGSGLNVGGKVRSGGTWILAQDQDTVGGGFVTHQAFSGELSQVNLWDRVLTPAEIGTDWSDFCGQHGNVIDWETSDINVYGRASSAEYRCSYLQKITFPAPRSISNYARLEATLAQDLRSLTLCLHMRTDMSSTSSAGVVSYAVQGQYNELLILNKPAGSEFWVQGSAASPVNLPVWDGERHAVCATWRSTDGAWQVYTDGVIRASGSGLNVGGKVRSGGTWILAQYQDTVGGGFVTHQAFSGELSQVNLWDRVLTPAEIGTDWSDFCGQHGNVIDWETSDINVYGRASSAEYRCSYLQKITFPAPRSISNYARLEATLAQDLRSLTLCLHMRTDMSSTSSAGVVSYAVQGQYNELLIINERGLSAFWVRGNRAFVNLPVWDGERHAVCATWRSTDGAWQVYSDGVLRASGSGLNVGRLVRSGGTWILAQDQDTVGGGFKTIKAFSGELSQVNLWDRVLTPAEIGTDWSDFCVGQHGNVIDWETSDINVYGRASSAEYRCSYLQKITFPAPRSISNYARLEATLAQDLRSLTLCLHMRTDMSSTSSAGVVSYAVQGQYNELLILNKPAGSEFWVQGSAASPVNLPVWDGERHAVCVTWRSTDGAWQVYTDGVLKASGSGLNVGGKVRSGGTWILAQDQDTVGGGFVTHQAFSGELSQVNLWDRVLTPAEIGTDWSDFCGQHGNVIDWETSDINVYGRASSAEYRCKCTDGYTRYKEVCYKVIKESKTHHEASTFCSRQGPSGRLAMAKDRGTNDFLIGLKNGACNNCQYHFGLTDTATEGQWKWADGSALGLFKDWASGEPNNGRGGWWGGRFSEDCAEFKKGSGGGEWNDVRCSKKQFFICEV</sequence>
<dbReference type="Gene3D" id="3.40.390.10">
    <property type="entry name" value="Collagenase (Catalytic Domain)"/>
    <property type="match status" value="1"/>
</dbReference>
<dbReference type="Pfam" id="PF01400">
    <property type="entry name" value="Astacin"/>
    <property type="match status" value="1"/>
</dbReference>
<dbReference type="InterPro" id="IPR018378">
    <property type="entry name" value="C-type_lectin_CS"/>
</dbReference>
<dbReference type="SUPFAM" id="SSF52058">
    <property type="entry name" value="L domain-like"/>
    <property type="match status" value="1"/>
</dbReference>
<dbReference type="GO" id="GO:0004222">
    <property type="term" value="F:metalloendopeptidase activity"/>
    <property type="evidence" value="ECO:0007669"/>
    <property type="project" value="UniProtKB-UniRule"/>
</dbReference>
<dbReference type="InterPro" id="IPR051360">
    <property type="entry name" value="Neuronal_Pentraxin_Related"/>
</dbReference>
<dbReference type="FunFam" id="2.60.120.200:FF:000012">
    <property type="entry name" value="neuronal pentraxin receptor"/>
    <property type="match status" value="4"/>
</dbReference>
<dbReference type="Gene3D" id="3.80.10.10">
    <property type="entry name" value="Ribonuclease Inhibitor"/>
    <property type="match status" value="2"/>
</dbReference>
<dbReference type="Gene3D" id="3.10.100.10">
    <property type="entry name" value="Mannose-Binding Protein A, subunit A"/>
    <property type="match status" value="2"/>
</dbReference>
<dbReference type="InterPro" id="IPR016186">
    <property type="entry name" value="C-type_lectin-like/link_sf"/>
</dbReference>
<dbReference type="GO" id="GO:0004867">
    <property type="term" value="F:serine-type endopeptidase inhibitor activity"/>
    <property type="evidence" value="ECO:0007669"/>
    <property type="project" value="InterPro"/>
</dbReference>
<keyword evidence="10" id="KW-0732">Signal</keyword>
<comment type="cofactor">
    <cofactor evidence="1">
        <name>Ca(2+)</name>
        <dbReference type="ChEBI" id="CHEBI:29108"/>
    </cofactor>
</comment>
<feature type="domain" description="Antistasin-like" evidence="13">
    <location>
        <begin position="1003"/>
        <end position="1029"/>
    </location>
</feature>
<dbReference type="SUPFAM" id="SSF55486">
    <property type="entry name" value="Metalloproteases ('zincins'), catalytic domain"/>
    <property type="match status" value="1"/>
</dbReference>
<keyword evidence="4" id="KW-0677">Repeat</keyword>
<feature type="active site" evidence="9">
    <location>
        <position position="1151"/>
    </location>
</feature>
<feature type="compositionally biased region" description="Basic and acidic residues" evidence="11">
    <location>
        <begin position="554"/>
        <end position="564"/>
    </location>
</feature>
<feature type="domain" description="Pentraxin (PTX)" evidence="14">
    <location>
        <begin position="1415"/>
        <end position="1617"/>
    </location>
</feature>
<accession>C3YSP6</accession>
<keyword evidence="9 10" id="KW-0482">Metalloprotease</keyword>
<evidence type="ECO:0000256" key="3">
    <source>
        <dbReference type="ARBA" id="ARBA00022723"/>
    </source>
</evidence>
<dbReference type="InterPro" id="IPR034035">
    <property type="entry name" value="Astacin-like_dom"/>
</dbReference>
<dbReference type="SMART" id="SM00159">
    <property type="entry name" value="PTX"/>
    <property type="match status" value="5"/>
</dbReference>
<dbReference type="PRINTS" id="PR00480">
    <property type="entry name" value="ASTACIN"/>
</dbReference>
<dbReference type="GO" id="GO:0006508">
    <property type="term" value="P:proteolysis"/>
    <property type="evidence" value="ECO:0007669"/>
    <property type="project" value="UniProtKB-KW"/>
</dbReference>
<feature type="binding site" evidence="9">
    <location>
        <position position="1154"/>
    </location>
    <ligand>
        <name>Zn(2+)</name>
        <dbReference type="ChEBI" id="CHEBI:29105"/>
        <note>catalytic</note>
    </ligand>
</feature>
<dbReference type="PANTHER" id="PTHR19277">
    <property type="entry name" value="PENTRAXIN"/>
    <property type="match status" value="1"/>
</dbReference>
<evidence type="ECO:0000256" key="10">
    <source>
        <dbReference type="RuleBase" id="RU361183"/>
    </source>
</evidence>
<feature type="compositionally biased region" description="Polar residues" evidence="11">
    <location>
        <begin position="614"/>
        <end position="644"/>
    </location>
</feature>
<comment type="cofactor">
    <cofactor evidence="9 10">
        <name>Zn(2+)</name>
        <dbReference type="ChEBI" id="CHEBI:29105"/>
    </cofactor>
    <text evidence="9 10">Binds 1 zinc ion per subunit.</text>
</comment>
<keyword evidence="2" id="KW-0433">Leucine-rich repeat</keyword>
<dbReference type="InterPro" id="IPR003591">
    <property type="entry name" value="Leu-rich_rpt_typical-subtyp"/>
</dbReference>
<gene>
    <name evidence="16" type="ORF">BRAFLDRAFT_83478</name>
</gene>
<evidence type="ECO:0000256" key="5">
    <source>
        <dbReference type="ARBA" id="ARBA00022837"/>
    </source>
</evidence>